<dbReference type="SMART" id="SM00409">
    <property type="entry name" value="IG"/>
    <property type="match status" value="1"/>
</dbReference>
<name>A0A9Q0XQB0_9SAUR</name>
<dbReference type="SUPFAM" id="SSF48726">
    <property type="entry name" value="Immunoglobulin"/>
    <property type="match status" value="1"/>
</dbReference>
<dbReference type="GO" id="GO:0005886">
    <property type="term" value="C:plasma membrane"/>
    <property type="evidence" value="ECO:0007669"/>
    <property type="project" value="InterPro"/>
</dbReference>
<dbReference type="InterPro" id="IPR007110">
    <property type="entry name" value="Ig-like_dom"/>
</dbReference>
<dbReference type="Gene3D" id="2.60.40.10">
    <property type="entry name" value="Immunoglobulins"/>
    <property type="match status" value="1"/>
</dbReference>
<dbReference type="Pfam" id="PF00047">
    <property type="entry name" value="ig"/>
    <property type="match status" value="1"/>
</dbReference>
<gene>
    <name evidence="5" type="ORF">JRQ81_019896</name>
</gene>
<organism evidence="5 6">
    <name type="scientific">Phrynocephalus forsythii</name>
    <dbReference type="NCBI Taxonomy" id="171643"/>
    <lineage>
        <taxon>Eukaryota</taxon>
        <taxon>Metazoa</taxon>
        <taxon>Chordata</taxon>
        <taxon>Craniata</taxon>
        <taxon>Vertebrata</taxon>
        <taxon>Euteleostomi</taxon>
        <taxon>Lepidosauria</taxon>
        <taxon>Squamata</taxon>
        <taxon>Bifurcata</taxon>
        <taxon>Unidentata</taxon>
        <taxon>Episquamata</taxon>
        <taxon>Toxicofera</taxon>
        <taxon>Iguania</taxon>
        <taxon>Acrodonta</taxon>
        <taxon>Agamidae</taxon>
        <taxon>Agaminae</taxon>
        <taxon>Phrynocephalus</taxon>
    </lineage>
</organism>
<dbReference type="GO" id="GO:0002768">
    <property type="term" value="P:immune response-regulating cell surface receptor signaling pathway"/>
    <property type="evidence" value="ECO:0007669"/>
    <property type="project" value="InterPro"/>
</dbReference>
<dbReference type="OrthoDB" id="9947981at2759"/>
<proteinExistence type="predicted"/>
<dbReference type="InterPro" id="IPR003599">
    <property type="entry name" value="Ig_sub"/>
</dbReference>
<dbReference type="PANTHER" id="PTHR37996:SF1">
    <property type="entry name" value="B- AND T-LYMPHOCYTE ATTENUATOR"/>
    <property type="match status" value="1"/>
</dbReference>
<sequence>MNAGSFALQFLLWMLMVDKPRACAHKTKNCSICISVPRGTKYYANPGDSVTIECPVTYCQEQPQMHWFRYNKESNTFFALLHEERYSSSWTNENTFALNFPSVNKNDSGHYRCEATVGENKSSSHVTEVIVQDAKNTTNHRAPERSEKLTMYILSSLGATGLLIFCCFILMYFTHRHKEKDKKAPATSRTEMNVVDTWEDAQCGDDSTIPHFVRGPTPPSPLYPDGNVVCSNQSDFGKALAKPVHNPSITDQFSPASQDVVYATLHHGDPFQISKASEETDFIAYASIVVKN</sequence>
<evidence type="ECO:0000313" key="5">
    <source>
        <dbReference type="EMBL" id="KAJ7320385.1"/>
    </source>
</evidence>
<evidence type="ECO:0000259" key="4">
    <source>
        <dbReference type="PROSITE" id="PS50835"/>
    </source>
</evidence>
<keyword evidence="3" id="KW-0732">Signal</keyword>
<dbReference type="GO" id="GO:0038023">
    <property type="term" value="F:signaling receptor activity"/>
    <property type="evidence" value="ECO:0007669"/>
    <property type="project" value="InterPro"/>
</dbReference>
<dbReference type="InterPro" id="IPR013151">
    <property type="entry name" value="Immunoglobulin_dom"/>
</dbReference>
<evidence type="ECO:0000256" key="3">
    <source>
        <dbReference type="SAM" id="SignalP"/>
    </source>
</evidence>
<dbReference type="Proteomes" id="UP001142489">
    <property type="component" value="Unassembled WGS sequence"/>
</dbReference>
<keyword evidence="1" id="KW-0393">Immunoglobulin domain</keyword>
<keyword evidence="2" id="KW-0472">Membrane</keyword>
<dbReference type="SMART" id="SM00408">
    <property type="entry name" value="IGc2"/>
    <property type="match status" value="1"/>
</dbReference>
<dbReference type="InterPro" id="IPR039257">
    <property type="entry name" value="BTLA"/>
</dbReference>
<dbReference type="PROSITE" id="PS50835">
    <property type="entry name" value="IG_LIKE"/>
    <property type="match status" value="1"/>
</dbReference>
<evidence type="ECO:0000256" key="1">
    <source>
        <dbReference type="ARBA" id="ARBA00023319"/>
    </source>
</evidence>
<comment type="caution">
    <text evidence="5">The sequence shown here is derived from an EMBL/GenBank/DDBJ whole genome shotgun (WGS) entry which is preliminary data.</text>
</comment>
<dbReference type="InterPro" id="IPR003598">
    <property type="entry name" value="Ig_sub2"/>
</dbReference>
<keyword evidence="2" id="KW-0812">Transmembrane</keyword>
<accession>A0A9Q0XQB0</accession>
<feature type="domain" description="Ig-like" evidence="4">
    <location>
        <begin position="37"/>
        <end position="127"/>
    </location>
</feature>
<evidence type="ECO:0000256" key="2">
    <source>
        <dbReference type="SAM" id="Phobius"/>
    </source>
</evidence>
<keyword evidence="2" id="KW-1133">Transmembrane helix</keyword>
<dbReference type="InterPro" id="IPR036179">
    <property type="entry name" value="Ig-like_dom_sf"/>
</dbReference>
<dbReference type="AlphaFoldDB" id="A0A9Q0XQB0"/>
<reference evidence="5" key="1">
    <citation type="journal article" date="2023" name="DNA Res.">
        <title>Chromosome-level genome assembly of Phrynocephalus forsythii using third-generation DNA sequencing and Hi-C analysis.</title>
        <authorList>
            <person name="Qi Y."/>
            <person name="Zhao W."/>
            <person name="Zhao Y."/>
            <person name="Niu C."/>
            <person name="Cao S."/>
            <person name="Zhang Y."/>
        </authorList>
    </citation>
    <scope>NUCLEOTIDE SEQUENCE</scope>
    <source>
        <tissue evidence="5">Muscle</tissue>
    </source>
</reference>
<dbReference type="InterPro" id="IPR013783">
    <property type="entry name" value="Ig-like_fold"/>
</dbReference>
<feature type="transmembrane region" description="Helical" evidence="2">
    <location>
        <begin position="149"/>
        <end position="173"/>
    </location>
</feature>
<protein>
    <recommendedName>
        <fullName evidence="4">Ig-like domain-containing protein</fullName>
    </recommendedName>
</protein>
<dbReference type="EMBL" id="JAPFRF010000010">
    <property type="protein sequence ID" value="KAJ7320385.1"/>
    <property type="molecule type" value="Genomic_DNA"/>
</dbReference>
<evidence type="ECO:0000313" key="6">
    <source>
        <dbReference type="Proteomes" id="UP001142489"/>
    </source>
</evidence>
<feature type="signal peptide" evidence="3">
    <location>
        <begin position="1"/>
        <end position="22"/>
    </location>
</feature>
<keyword evidence="6" id="KW-1185">Reference proteome</keyword>
<dbReference type="PANTHER" id="PTHR37996">
    <property type="entry name" value="B- AND T-LYMPHOCYTE ATTENUATOR"/>
    <property type="match status" value="1"/>
</dbReference>
<feature type="chain" id="PRO_5040413919" description="Ig-like domain-containing protein" evidence="3">
    <location>
        <begin position="23"/>
        <end position="292"/>
    </location>
</feature>